<accession>A0ABP9NWI3</accession>
<proteinExistence type="predicted"/>
<protein>
    <submittedName>
        <fullName evidence="2">Uncharacterized protein</fullName>
    </submittedName>
</protein>
<feature type="region of interest" description="Disordered" evidence="1">
    <location>
        <begin position="205"/>
        <end position="225"/>
    </location>
</feature>
<sequence length="225" mass="24240">MSTPSCLRLGTVLRVPATPKLAIADLRAEPVDEHPGWVRLAGTRTALPARFEVQVLLDDPECGVLLEVSIDTDTNTPVVDAMTVVRTGDRQRFGPPITGAMTRRIAVDTLLRRGVDQLAEPIVAVRRDGMVGVFQLQRDADAGESIAYGGRPAQAPSRRQAPRQAITDDFLQRVASVYRSADRAPTQAVADQLHVSRSHAGRLVAQARAAGHLGTTTRGKAGEQR</sequence>
<evidence type="ECO:0000313" key="2">
    <source>
        <dbReference type="EMBL" id="GAA5132464.1"/>
    </source>
</evidence>
<reference evidence="3" key="1">
    <citation type="journal article" date="2019" name="Int. J. Syst. Evol. Microbiol.">
        <title>The Global Catalogue of Microorganisms (GCM) 10K type strain sequencing project: providing services to taxonomists for standard genome sequencing and annotation.</title>
        <authorList>
            <consortium name="The Broad Institute Genomics Platform"/>
            <consortium name="The Broad Institute Genome Sequencing Center for Infectious Disease"/>
            <person name="Wu L."/>
            <person name="Ma J."/>
        </authorList>
    </citation>
    <scope>NUCLEOTIDE SEQUENCE [LARGE SCALE GENOMIC DNA]</scope>
    <source>
        <strain evidence="3">JCM 18302</strain>
    </source>
</reference>
<dbReference type="Proteomes" id="UP001500804">
    <property type="component" value="Unassembled WGS sequence"/>
</dbReference>
<comment type="caution">
    <text evidence="2">The sequence shown here is derived from an EMBL/GenBank/DDBJ whole genome shotgun (WGS) entry which is preliminary data.</text>
</comment>
<dbReference type="EMBL" id="BAABJO010000025">
    <property type="protein sequence ID" value="GAA5132464.1"/>
    <property type="molecule type" value="Genomic_DNA"/>
</dbReference>
<keyword evidence="3" id="KW-1185">Reference proteome</keyword>
<evidence type="ECO:0000256" key="1">
    <source>
        <dbReference type="SAM" id="MobiDB-lite"/>
    </source>
</evidence>
<gene>
    <name evidence="2" type="ORF">GCM10023320_57070</name>
</gene>
<name>A0ABP9NWI3_9PSEU</name>
<evidence type="ECO:0000313" key="3">
    <source>
        <dbReference type="Proteomes" id="UP001500804"/>
    </source>
</evidence>
<organism evidence="2 3">
    <name type="scientific">Pseudonocardia adelaidensis</name>
    <dbReference type="NCBI Taxonomy" id="648754"/>
    <lineage>
        <taxon>Bacteria</taxon>
        <taxon>Bacillati</taxon>
        <taxon>Actinomycetota</taxon>
        <taxon>Actinomycetes</taxon>
        <taxon>Pseudonocardiales</taxon>
        <taxon>Pseudonocardiaceae</taxon>
        <taxon>Pseudonocardia</taxon>
    </lineage>
</organism>